<evidence type="ECO:0000256" key="1">
    <source>
        <dbReference type="ARBA" id="ARBA00023015"/>
    </source>
</evidence>
<keyword evidence="2" id="KW-0238">DNA-binding</keyword>
<protein>
    <submittedName>
        <fullName evidence="5">Transcriptional regulator, MarR/EmrR family</fullName>
    </submittedName>
</protein>
<dbReference type="AlphaFoldDB" id="Q97E33"/>
<keyword evidence="6" id="KW-1185">Reference proteome</keyword>
<sequence>MDNKEKEIADKLLLALNQIRKIKFHPKHVDGITHAEMMLLVCIQKSLEVEEGGVKVSQLSKRLKIASPTVTQQINSMEKNGFVERSMDLNDRRVVRVHITEKGDELLKKAEKNFWKFIEGLIEYMGNEKSEKFAELLLDLADYMNKQHNQ</sequence>
<organism evidence="5 6">
    <name type="scientific">Clostridium acetobutylicum (strain ATCC 824 / DSM 792 / JCM 1419 / IAM 19013 / LMG 5710 / NBRC 13948 / NRRL B-527 / VKM B-1787 / 2291 / W)</name>
    <dbReference type="NCBI Taxonomy" id="272562"/>
    <lineage>
        <taxon>Bacteria</taxon>
        <taxon>Bacillati</taxon>
        <taxon>Bacillota</taxon>
        <taxon>Clostridia</taxon>
        <taxon>Eubacteriales</taxon>
        <taxon>Clostridiaceae</taxon>
        <taxon>Clostridium</taxon>
    </lineage>
</organism>
<evidence type="ECO:0000313" key="5">
    <source>
        <dbReference type="EMBL" id="AAK81217.1"/>
    </source>
</evidence>
<dbReference type="EMBL" id="AE001437">
    <property type="protein sequence ID" value="AAK81217.1"/>
    <property type="molecule type" value="Genomic_DNA"/>
</dbReference>
<dbReference type="OrthoDB" id="163346at2"/>
<dbReference type="CDD" id="cd00090">
    <property type="entry name" value="HTH_ARSR"/>
    <property type="match status" value="1"/>
</dbReference>
<dbReference type="HOGENOM" id="CLU_083287_12_3_9"/>
<dbReference type="PROSITE" id="PS50995">
    <property type="entry name" value="HTH_MARR_2"/>
    <property type="match status" value="1"/>
</dbReference>
<dbReference type="InterPro" id="IPR000835">
    <property type="entry name" value="HTH_MarR-typ"/>
</dbReference>
<dbReference type="SMART" id="SM00347">
    <property type="entry name" value="HTH_MARR"/>
    <property type="match status" value="1"/>
</dbReference>
<dbReference type="Pfam" id="PF01047">
    <property type="entry name" value="MarR"/>
    <property type="match status" value="1"/>
</dbReference>
<dbReference type="STRING" id="272562.CA_C3283"/>
<dbReference type="Gene3D" id="1.10.10.10">
    <property type="entry name" value="Winged helix-like DNA-binding domain superfamily/Winged helix DNA-binding domain"/>
    <property type="match status" value="1"/>
</dbReference>
<dbReference type="PANTHER" id="PTHR42756">
    <property type="entry name" value="TRANSCRIPTIONAL REGULATOR, MARR"/>
    <property type="match status" value="1"/>
</dbReference>
<keyword evidence="1" id="KW-0805">Transcription regulation</keyword>
<dbReference type="SUPFAM" id="SSF46785">
    <property type="entry name" value="Winged helix' DNA-binding domain"/>
    <property type="match status" value="1"/>
</dbReference>
<evidence type="ECO:0000259" key="4">
    <source>
        <dbReference type="PROSITE" id="PS50995"/>
    </source>
</evidence>
<dbReference type="InterPro" id="IPR036388">
    <property type="entry name" value="WH-like_DNA-bd_sf"/>
</dbReference>
<dbReference type="eggNOG" id="COG1846">
    <property type="taxonomic scope" value="Bacteria"/>
</dbReference>
<feature type="domain" description="HTH marR-type" evidence="4">
    <location>
        <begin position="1"/>
        <end position="142"/>
    </location>
</feature>
<accession>Q97E33</accession>
<keyword evidence="3" id="KW-0804">Transcription</keyword>
<dbReference type="GO" id="GO:0003700">
    <property type="term" value="F:DNA-binding transcription factor activity"/>
    <property type="evidence" value="ECO:0007669"/>
    <property type="project" value="InterPro"/>
</dbReference>
<dbReference type="GO" id="GO:0003677">
    <property type="term" value="F:DNA binding"/>
    <property type="evidence" value="ECO:0007669"/>
    <property type="project" value="UniProtKB-KW"/>
</dbReference>
<dbReference type="PANTHER" id="PTHR42756:SF1">
    <property type="entry name" value="TRANSCRIPTIONAL REPRESSOR OF EMRAB OPERON"/>
    <property type="match status" value="1"/>
</dbReference>
<dbReference type="PIR" id="F97303">
    <property type="entry name" value="F97303"/>
</dbReference>
<dbReference type="GeneID" id="44999778"/>
<name>Q97E33_CLOAB</name>
<evidence type="ECO:0000313" key="6">
    <source>
        <dbReference type="Proteomes" id="UP000000814"/>
    </source>
</evidence>
<evidence type="ECO:0000256" key="3">
    <source>
        <dbReference type="ARBA" id="ARBA00023163"/>
    </source>
</evidence>
<dbReference type="InterPro" id="IPR036390">
    <property type="entry name" value="WH_DNA-bd_sf"/>
</dbReference>
<gene>
    <name evidence="5" type="ordered locus">CA_C3283</name>
</gene>
<dbReference type="PRINTS" id="PR00598">
    <property type="entry name" value="HTHMARR"/>
</dbReference>
<dbReference type="RefSeq" id="WP_010966557.1">
    <property type="nucleotide sequence ID" value="NC_003030.1"/>
</dbReference>
<reference evidence="5 6" key="1">
    <citation type="journal article" date="2001" name="J. Bacteriol.">
        <title>Genome sequence and comparative analysis of the solvent-producing bacterium Clostridium acetobutylicum.</title>
        <authorList>
            <person name="Nolling J."/>
            <person name="Breton G."/>
            <person name="Omelchenko M.V."/>
            <person name="Makarova K.S."/>
            <person name="Zeng Q."/>
            <person name="Gibson R."/>
            <person name="Lee H.M."/>
            <person name="Dubois J."/>
            <person name="Qiu D."/>
            <person name="Hitti J."/>
            <person name="Wolf Y.I."/>
            <person name="Tatusov R.L."/>
            <person name="Sabathe F."/>
            <person name="Doucette-Stamm L."/>
            <person name="Soucaille P."/>
            <person name="Daly M.J."/>
            <person name="Bennett G.N."/>
            <person name="Koonin E.V."/>
            <person name="Smith D.R."/>
        </authorList>
    </citation>
    <scope>NUCLEOTIDE SEQUENCE [LARGE SCALE GENOMIC DNA]</scope>
    <source>
        <strain evidence="6">ATCC 824 / DSM 792 / JCM 1419 / LMG 5710 / VKM B-1787</strain>
    </source>
</reference>
<dbReference type="Proteomes" id="UP000000814">
    <property type="component" value="Chromosome"/>
</dbReference>
<evidence type="ECO:0000256" key="2">
    <source>
        <dbReference type="ARBA" id="ARBA00023125"/>
    </source>
</evidence>
<dbReference type="PATRIC" id="fig|272562.8.peg.3461"/>
<proteinExistence type="predicted"/>
<dbReference type="KEGG" id="cac:CA_C3283"/>
<dbReference type="InterPro" id="IPR011991">
    <property type="entry name" value="ArsR-like_HTH"/>
</dbReference>